<sequence>MKTTKQKCKIPFGVVVTGILLFFCSLSQAQKPEPPIPVEFLLGHKEMYSQIVIKKKFAPESKFNFFGLATYSATHDNTIEENRAIMISQISYDVGKGFGLMAGADYNSFSGFSPILGPQHNFASKKFLAVTVASFFLNEDSDFKIFGLYEYKPPINDVWSLYTRFQFIYNTSLAEGSHNISYVYLRAGVKRNNLIFGLGANLDWAGPNKDFGDNYGGFVRWEFN</sequence>
<dbReference type="EMBL" id="JBHSCL010000007">
    <property type="protein sequence ID" value="MFC4220702.1"/>
    <property type="molecule type" value="Genomic_DNA"/>
</dbReference>
<feature type="chain" id="PRO_5046202384" evidence="1">
    <location>
        <begin position="30"/>
        <end position="224"/>
    </location>
</feature>
<keyword evidence="3" id="KW-1185">Reference proteome</keyword>
<protein>
    <submittedName>
        <fullName evidence="2">Uncharacterized protein</fullName>
    </submittedName>
</protein>
<proteinExistence type="predicted"/>
<evidence type="ECO:0000313" key="3">
    <source>
        <dbReference type="Proteomes" id="UP001595841"/>
    </source>
</evidence>
<gene>
    <name evidence="2" type="ORF">ACFOWS_11180</name>
</gene>
<dbReference type="RefSeq" id="WP_379764563.1">
    <property type="nucleotide sequence ID" value="NZ_JBHSCL010000007.1"/>
</dbReference>
<reference evidence="3" key="1">
    <citation type="journal article" date="2019" name="Int. J. Syst. Evol. Microbiol.">
        <title>The Global Catalogue of Microorganisms (GCM) 10K type strain sequencing project: providing services to taxonomists for standard genome sequencing and annotation.</title>
        <authorList>
            <consortium name="The Broad Institute Genomics Platform"/>
            <consortium name="The Broad Institute Genome Sequencing Center for Infectious Disease"/>
            <person name="Wu L."/>
            <person name="Ma J."/>
        </authorList>
    </citation>
    <scope>NUCLEOTIDE SEQUENCE [LARGE SCALE GENOMIC DNA]</scope>
    <source>
        <strain evidence="3">CGMCC 1.15774</strain>
    </source>
</reference>
<dbReference type="Proteomes" id="UP001595841">
    <property type="component" value="Unassembled WGS sequence"/>
</dbReference>
<comment type="caution">
    <text evidence="2">The sequence shown here is derived from an EMBL/GenBank/DDBJ whole genome shotgun (WGS) entry which is preliminary data.</text>
</comment>
<keyword evidence="1" id="KW-0732">Signal</keyword>
<accession>A0ABV8PL06</accession>
<name>A0ABV8PL06_9FLAO</name>
<feature type="signal peptide" evidence="1">
    <location>
        <begin position="1"/>
        <end position="29"/>
    </location>
</feature>
<organism evidence="2 3">
    <name type="scientific">Flagellimonas marina</name>
    <dbReference type="NCBI Taxonomy" id="1775168"/>
    <lineage>
        <taxon>Bacteria</taxon>
        <taxon>Pseudomonadati</taxon>
        <taxon>Bacteroidota</taxon>
        <taxon>Flavobacteriia</taxon>
        <taxon>Flavobacteriales</taxon>
        <taxon>Flavobacteriaceae</taxon>
        <taxon>Flagellimonas</taxon>
    </lineage>
</organism>
<evidence type="ECO:0000256" key="1">
    <source>
        <dbReference type="SAM" id="SignalP"/>
    </source>
</evidence>
<evidence type="ECO:0000313" key="2">
    <source>
        <dbReference type="EMBL" id="MFC4220702.1"/>
    </source>
</evidence>